<dbReference type="EMBL" id="EU197055">
    <property type="protein sequence ID" value="ABY62864.1"/>
    <property type="molecule type" value="Genomic_DNA"/>
</dbReference>
<dbReference type="InterPro" id="IPR048712">
    <property type="entry name" value="Gp29_gp29PR"/>
</dbReference>
<feature type="domain" description="Tail sheath protein gp29 gp29PR" evidence="1">
    <location>
        <begin position="151"/>
        <end position="384"/>
    </location>
</feature>
<dbReference type="Proteomes" id="UP000002421">
    <property type="component" value="Segment"/>
</dbReference>
<reference evidence="2 3" key="1">
    <citation type="journal article" date="2008" name="Virology">
        <title>Characterization of Pseudomonas chlororaphis myovirus 201varphi2-1 via genomic sequencing, mass spectrometry, and electron microscopy.</title>
        <authorList>
            <person name="Thomas J.A."/>
            <person name="Rolando M.R."/>
            <person name="Carroll C.A."/>
            <person name="Shen P.S."/>
            <person name="Belnap D.M."/>
            <person name="Weintraub S.T."/>
            <person name="Serwer P."/>
            <person name="Hardies S.C."/>
        </authorList>
    </citation>
    <scope>NUCLEOTIDE SEQUENCE</scope>
</reference>
<dbReference type="Pfam" id="PF20961">
    <property type="entry name" value="phiKZ_gp29PR"/>
    <property type="match status" value="1"/>
</dbReference>
<keyword evidence="3" id="KW-1185">Reference proteome</keyword>
<dbReference type="OrthoDB" id="8033at10239"/>
<name>B3FK06_BP201</name>
<evidence type="ECO:0000313" key="3">
    <source>
        <dbReference type="Proteomes" id="UP000002421"/>
    </source>
</evidence>
<evidence type="ECO:0000313" key="2">
    <source>
        <dbReference type="EMBL" id="ABY62864.1"/>
    </source>
</evidence>
<gene>
    <name evidence="2" type="ORF">201phi2-1p030</name>
</gene>
<organism evidence="2 3">
    <name type="scientific">Pseudomonas phage 201phi2-1</name>
    <name type="common">Pseudomonas chlororaphis phage 201phi2-1</name>
    <dbReference type="NCBI Taxonomy" id="198110"/>
    <lineage>
        <taxon>Viruses</taxon>
        <taxon>Duplodnaviria</taxon>
        <taxon>Heunggongvirae</taxon>
        <taxon>Uroviricota</taxon>
        <taxon>Caudoviricetes</taxon>
        <taxon>Chimalliviridae</taxon>
        <taxon>Serwervirus</taxon>
        <taxon>Serwervirus 201phi21</taxon>
    </lineage>
</organism>
<dbReference type="RefSeq" id="YP_001956756.1">
    <property type="nucleotide sequence ID" value="NC_010821.1"/>
</dbReference>
<proteinExistence type="predicted"/>
<accession>B3FK06</accession>
<protein>
    <submittedName>
        <fullName evidence="2">Tail sheath</fullName>
    </submittedName>
</protein>
<dbReference type="KEGG" id="vg:6372406"/>
<sequence length="700" mass="77519">MATFTNATPRVVFSGIRDRSRRALIRPDESYAQHTPLLRLFTETGPETTTYVGDTDDGFAGIYGQLSLDPRSKFFNQQSLLALNLLGQGNGFYVKRLKPEDAGNAARIIVAIDMVRDMVPQQITRLSGFNFPTTTTLASSSDVVTLADQLVEGFRARITLIQDNTSEVGTQRVLPGNMTSSIDGTQSTMYPLFELPTSFFGALGDNLGARVWSPTAADLEGYDEATTDKFDTRLFNFQFVELMEGSNTPTVIKTALGEDYMQVSFDQGVWSESTDRDLYAGDVLIQAYEDDGISSGQTPLYSPFSQIYIYSDEISRVQQLIFDSESLANPAFVNQIKGPGQIDFLTMLNLDGDPYMTIQLEGALEGGVLLGKNATVFASGGDDGTTDFDEYVKLVDIQNTNFGQLDDQYEDVARYQFGFLYDTGLPMASKYKMMQTLAKRQDLICMFTTYIETDTRPLTTGDEVSRTIALMTRLKAFPESTLYGTPVARAQIVLQSGKLMAGGYSKRVPQLLDTAMKWAIYAGAGNGILRPGFEMDVSPNNQVTFVKGLNVPFFNARTASNIWQNGGTYSSTYDKRRQYYPCQRSVYLDDTSVLLSPLTVNICCVIMRLIHRVHAKFAGNATLSKEQLVARCDQEILDQTRDLFGARVDITPQTEITAADDQNGFSWTCTVTVAANNPRTVMDFKLETVRRETVTAGTVQ</sequence>
<evidence type="ECO:0000259" key="1">
    <source>
        <dbReference type="Pfam" id="PF20961"/>
    </source>
</evidence>
<organismHost>
    <name type="scientific">Pseudomonas chlororaphis</name>
    <dbReference type="NCBI Taxonomy" id="587753"/>
</organismHost>